<keyword evidence="2" id="KW-0472">Membrane</keyword>
<keyword evidence="2" id="KW-0812">Transmembrane</keyword>
<reference evidence="3" key="2">
    <citation type="submission" date="2020-03" db="EMBL/GenBank/DDBJ databases">
        <title>Walnut 2.0.</title>
        <authorList>
            <person name="Marrano A."/>
            <person name="Britton M."/>
            <person name="Zimin A.V."/>
            <person name="Zaini P.A."/>
            <person name="Workman R."/>
            <person name="Puiu D."/>
            <person name="Bianco L."/>
            <person name="Allen B.J."/>
            <person name="Troggio M."/>
            <person name="Leslie C.A."/>
            <person name="Timp W."/>
            <person name="Dendekar A."/>
            <person name="Salzberg S.L."/>
            <person name="Neale D.B."/>
        </authorList>
    </citation>
    <scope>NUCLEOTIDE SEQUENCE</scope>
    <source>
        <tissue evidence="3">Leaves</tissue>
    </source>
</reference>
<protein>
    <submittedName>
        <fullName evidence="3">Uncharacterized protein</fullName>
    </submittedName>
</protein>
<gene>
    <name evidence="3" type="ORF">F2P56_033866</name>
</gene>
<organism evidence="3 4">
    <name type="scientific">Juglans regia</name>
    <name type="common">English walnut</name>
    <dbReference type="NCBI Taxonomy" id="51240"/>
    <lineage>
        <taxon>Eukaryota</taxon>
        <taxon>Viridiplantae</taxon>
        <taxon>Streptophyta</taxon>
        <taxon>Embryophyta</taxon>
        <taxon>Tracheophyta</taxon>
        <taxon>Spermatophyta</taxon>
        <taxon>Magnoliopsida</taxon>
        <taxon>eudicotyledons</taxon>
        <taxon>Gunneridae</taxon>
        <taxon>Pentapetalae</taxon>
        <taxon>rosids</taxon>
        <taxon>fabids</taxon>
        <taxon>Fagales</taxon>
        <taxon>Juglandaceae</taxon>
        <taxon>Juglans</taxon>
    </lineage>
</organism>
<proteinExistence type="predicted"/>
<evidence type="ECO:0000256" key="2">
    <source>
        <dbReference type="SAM" id="Phobius"/>
    </source>
</evidence>
<dbReference type="AlphaFoldDB" id="A0A833WVL2"/>
<evidence type="ECO:0000256" key="1">
    <source>
        <dbReference type="SAM" id="MobiDB-lite"/>
    </source>
</evidence>
<keyword evidence="2" id="KW-1133">Transmembrane helix</keyword>
<feature type="compositionally biased region" description="Basic and acidic residues" evidence="1">
    <location>
        <begin position="217"/>
        <end position="226"/>
    </location>
</feature>
<dbReference type="Gramene" id="Jr15_03200_p1">
    <property type="protein sequence ID" value="cds.Jr15_03200_p1"/>
    <property type="gene ID" value="Jr15_03200"/>
</dbReference>
<evidence type="ECO:0000313" key="3">
    <source>
        <dbReference type="EMBL" id="KAF5444761.1"/>
    </source>
</evidence>
<name>A0A833WVL2_JUGRE</name>
<evidence type="ECO:0000313" key="4">
    <source>
        <dbReference type="Proteomes" id="UP000619265"/>
    </source>
</evidence>
<comment type="caution">
    <text evidence="3">The sequence shown here is derived from an EMBL/GenBank/DDBJ whole genome shotgun (WGS) entry which is preliminary data.</text>
</comment>
<sequence>MGRRIPLNEKQLIHPLLSFSLLVVGIAAAIATITALCGSRFRKRTSPPSAPPPFETAEKPGLVDSTAITMTMTSSPPTKAAEPVESEDTLENKEPQVKELPLPPAMKQVRESYSCRNMTNTSSYRKASMNLSMKLPRSLSLARREENRQRKEELKMKDSIWMKTIILGEKCKVPDEEDAVIYDGKGKRISAYHPRTPSMISLSRGLSFNEPDLLPPPEEHVEGNQE</sequence>
<feature type="transmembrane region" description="Helical" evidence="2">
    <location>
        <begin position="12"/>
        <end position="37"/>
    </location>
</feature>
<accession>A0A833WVL2</accession>
<feature type="region of interest" description="Disordered" evidence="1">
    <location>
        <begin position="203"/>
        <end position="226"/>
    </location>
</feature>
<dbReference type="EMBL" id="LIHL02000015">
    <property type="protein sequence ID" value="KAF5444761.1"/>
    <property type="molecule type" value="Genomic_DNA"/>
</dbReference>
<dbReference type="PANTHER" id="PTHR36801:SF3">
    <property type="entry name" value="OS06G0150300 PROTEIN"/>
    <property type="match status" value="1"/>
</dbReference>
<dbReference type="PANTHER" id="PTHR36801">
    <property type="entry name" value="OS06G0150200 PROTEIN"/>
    <property type="match status" value="1"/>
</dbReference>
<reference evidence="3" key="1">
    <citation type="submission" date="2015-10" db="EMBL/GenBank/DDBJ databases">
        <authorList>
            <person name="Martinez-Garcia P.J."/>
            <person name="Crepeau M.W."/>
            <person name="Puiu D."/>
            <person name="Gonzalez-Ibeas D."/>
            <person name="Whalen J."/>
            <person name="Stevens K."/>
            <person name="Paul R."/>
            <person name="Butterfield T."/>
            <person name="Britton M."/>
            <person name="Reagan R."/>
            <person name="Chakraborty S."/>
            <person name="Walawage S.L."/>
            <person name="Vasquez-Gross H.A."/>
            <person name="Cardeno C."/>
            <person name="Famula R."/>
            <person name="Pratt K."/>
            <person name="Kuruganti S."/>
            <person name="Aradhya M.K."/>
            <person name="Leslie C.A."/>
            <person name="Dandekar A.M."/>
            <person name="Salzberg S.L."/>
            <person name="Wegrzyn J.L."/>
            <person name="Langley C.H."/>
            <person name="Neale D.B."/>
        </authorList>
    </citation>
    <scope>NUCLEOTIDE SEQUENCE</scope>
    <source>
        <tissue evidence="3">Leaves</tissue>
    </source>
</reference>
<dbReference type="Proteomes" id="UP000619265">
    <property type="component" value="Unassembled WGS sequence"/>
</dbReference>
<feature type="region of interest" description="Disordered" evidence="1">
    <location>
        <begin position="73"/>
        <end position="94"/>
    </location>
</feature>